<proteinExistence type="predicted"/>
<dbReference type="SUPFAM" id="SSF53756">
    <property type="entry name" value="UDP-Glycosyltransferase/glycogen phosphorylase"/>
    <property type="match status" value="1"/>
</dbReference>
<protein>
    <recommendedName>
        <fullName evidence="6">Glycosyl transferase family 9</fullName>
    </recommendedName>
</protein>
<feature type="transmembrane region" description="Helical" evidence="3">
    <location>
        <begin position="17"/>
        <end position="36"/>
    </location>
</feature>
<organism evidence="4 5">
    <name type="scientific">Candidatus Methylomirabilis tolerans</name>
    <dbReference type="NCBI Taxonomy" id="3123416"/>
    <lineage>
        <taxon>Bacteria</taxon>
        <taxon>Candidatus Methylomirabilota</taxon>
        <taxon>Candidatus Methylomirabilia</taxon>
        <taxon>Candidatus Methylomirabilales</taxon>
        <taxon>Candidatus Methylomirabilaceae</taxon>
        <taxon>Candidatus Methylomirabilis</taxon>
    </lineage>
</organism>
<dbReference type="Gene3D" id="3.40.50.2000">
    <property type="entry name" value="Glycogen Phosphorylase B"/>
    <property type="match status" value="2"/>
</dbReference>
<accession>A0AAJ1AGB3</accession>
<dbReference type="InterPro" id="IPR051199">
    <property type="entry name" value="LPS_LOS_Heptosyltrfase"/>
</dbReference>
<dbReference type="Proteomes" id="UP001197609">
    <property type="component" value="Unassembled WGS sequence"/>
</dbReference>
<keyword evidence="3" id="KW-0812">Transmembrane</keyword>
<gene>
    <name evidence="4" type="ORF">K8G79_00680</name>
</gene>
<keyword evidence="3" id="KW-0472">Membrane</keyword>
<dbReference type="GO" id="GO:0008713">
    <property type="term" value="F:ADP-heptose-lipopolysaccharide heptosyltransferase activity"/>
    <property type="evidence" value="ECO:0007669"/>
    <property type="project" value="TreeGrafter"/>
</dbReference>
<comment type="caution">
    <text evidence="4">The sequence shown here is derived from an EMBL/GenBank/DDBJ whole genome shotgun (WGS) entry which is preliminary data.</text>
</comment>
<evidence type="ECO:0000256" key="2">
    <source>
        <dbReference type="ARBA" id="ARBA00022679"/>
    </source>
</evidence>
<dbReference type="InterPro" id="IPR002201">
    <property type="entry name" value="Glyco_trans_9"/>
</dbReference>
<keyword evidence="3" id="KW-1133">Transmembrane helix</keyword>
<dbReference type="CDD" id="cd03789">
    <property type="entry name" value="GT9_LPS_heptosyltransferase"/>
    <property type="match status" value="1"/>
</dbReference>
<evidence type="ECO:0008006" key="6">
    <source>
        <dbReference type="Google" id="ProtNLM"/>
    </source>
</evidence>
<name>A0AAJ1AGB3_9BACT</name>
<evidence type="ECO:0000313" key="5">
    <source>
        <dbReference type="Proteomes" id="UP001197609"/>
    </source>
</evidence>
<reference evidence="4 5" key="1">
    <citation type="journal article" date="2021" name="bioRxiv">
        <title>Unraveling nitrogen, sulfur and carbon metabolic pathways and microbial community transcriptional responses to substrate deprivation and toxicity stresses in a bioreactor mimicking anoxic brackish coastal sediment conditions.</title>
        <authorList>
            <person name="Martins P.D."/>
            <person name="Echeveste M.J."/>
            <person name="Arshad A."/>
            <person name="Kurth J."/>
            <person name="Ouboter H."/>
            <person name="Jetten M.S.M."/>
            <person name="Welte C.U."/>
        </authorList>
    </citation>
    <scope>NUCLEOTIDE SEQUENCE [LARGE SCALE GENOMIC DNA]</scope>
    <source>
        <strain evidence="4">MAG_38</strain>
    </source>
</reference>
<evidence type="ECO:0000256" key="3">
    <source>
        <dbReference type="SAM" id="Phobius"/>
    </source>
</evidence>
<evidence type="ECO:0000313" key="4">
    <source>
        <dbReference type="EMBL" id="MBZ0158659.1"/>
    </source>
</evidence>
<evidence type="ECO:0000256" key="1">
    <source>
        <dbReference type="ARBA" id="ARBA00022676"/>
    </source>
</evidence>
<sequence>MKPEPEVRGSEAATRPLLIFITYTGIGDLLMALPLFDALRSQFKALPVIPSAYAELAELLHHDRLLDGYLLVDEGLVFLRQPLRHLLMCRAVSDLQADVVAIYGKLVMAYGTRLGLLRAGRVLYCHPRGMGPRSTSTFEHLPTTGNQMRDYLQFASRLGLSGNGARATFTEGLKAGLAQEAQALIPWPSYVTVAPWTSDPRRDASLRFFRECIDIIVHEGGLPVVLTGVAQYRKIAEDLLRGLPDTQAMSLVGSTTIRQMLGLLAGTRFLLTNDGGSLHMARLVGTPAIAAFGPTAPELRLHTFAEELMAIRQPLPCSPCEHTPARYKCPGPYLDCLRSLEAASARQALLLACRAVTERTV</sequence>
<keyword evidence="2" id="KW-0808">Transferase</keyword>
<dbReference type="AlphaFoldDB" id="A0AAJ1AGB3"/>
<dbReference type="GO" id="GO:0009244">
    <property type="term" value="P:lipopolysaccharide core region biosynthetic process"/>
    <property type="evidence" value="ECO:0007669"/>
    <property type="project" value="TreeGrafter"/>
</dbReference>
<dbReference type="EMBL" id="JAIOIU010000011">
    <property type="protein sequence ID" value="MBZ0158659.1"/>
    <property type="molecule type" value="Genomic_DNA"/>
</dbReference>
<dbReference type="PANTHER" id="PTHR30160">
    <property type="entry name" value="TETRAACYLDISACCHARIDE 4'-KINASE-RELATED"/>
    <property type="match status" value="1"/>
</dbReference>
<dbReference type="Pfam" id="PF01075">
    <property type="entry name" value="Glyco_transf_9"/>
    <property type="match status" value="1"/>
</dbReference>
<dbReference type="GO" id="GO:0005829">
    <property type="term" value="C:cytosol"/>
    <property type="evidence" value="ECO:0007669"/>
    <property type="project" value="TreeGrafter"/>
</dbReference>
<keyword evidence="1" id="KW-0328">Glycosyltransferase</keyword>